<dbReference type="EMBL" id="LAZP02000271">
    <property type="protein sequence ID" value="PFH58663.1"/>
    <property type="molecule type" value="Genomic_DNA"/>
</dbReference>
<comment type="similarity">
    <text evidence="2">Belongs to the glycosyl hydrolase 16 family.</text>
</comment>
<dbReference type="Proteomes" id="UP000037136">
    <property type="component" value="Unassembled WGS sequence"/>
</dbReference>
<dbReference type="CDD" id="cd02181">
    <property type="entry name" value="GH16_fungal_Lam16A_glucanase"/>
    <property type="match status" value="1"/>
</dbReference>
<evidence type="ECO:0000256" key="1">
    <source>
        <dbReference type="ARBA" id="ARBA00000124"/>
    </source>
</evidence>
<dbReference type="GO" id="GO:0009251">
    <property type="term" value="P:glucan catabolic process"/>
    <property type="evidence" value="ECO:0007669"/>
    <property type="project" value="TreeGrafter"/>
</dbReference>
<dbReference type="STRING" id="268505.A0A2A9PCP9"/>
<evidence type="ECO:0000259" key="7">
    <source>
        <dbReference type="PROSITE" id="PS51762"/>
    </source>
</evidence>
<feature type="chain" id="PRO_5013015867" description="endo-1,3(4)-beta-glucanase" evidence="6">
    <location>
        <begin position="23"/>
        <end position="346"/>
    </location>
</feature>
<dbReference type="FunFam" id="2.60.120.200:FF:000114">
    <property type="entry name" value="Probable endo-1,3(4)-beta-glucanase NFIA_089530"/>
    <property type="match status" value="1"/>
</dbReference>
<name>A0A2A9PCP9_OPHUN</name>
<evidence type="ECO:0000256" key="3">
    <source>
        <dbReference type="ARBA" id="ARBA00012599"/>
    </source>
</evidence>
<protein>
    <recommendedName>
        <fullName evidence="3">endo-1,3(4)-beta-glucanase</fullName>
        <ecNumber evidence="3">3.2.1.6</ecNumber>
    </recommendedName>
</protein>
<organism evidence="8 9">
    <name type="scientific">Ophiocordyceps unilateralis</name>
    <name type="common">Zombie-ant fungus</name>
    <name type="synonym">Torrubia unilateralis</name>
    <dbReference type="NCBI Taxonomy" id="268505"/>
    <lineage>
        <taxon>Eukaryota</taxon>
        <taxon>Fungi</taxon>
        <taxon>Dikarya</taxon>
        <taxon>Ascomycota</taxon>
        <taxon>Pezizomycotina</taxon>
        <taxon>Sordariomycetes</taxon>
        <taxon>Hypocreomycetidae</taxon>
        <taxon>Hypocreales</taxon>
        <taxon>Ophiocordycipitaceae</taxon>
        <taxon>Ophiocordyceps</taxon>
    </lineage>
</organism>
<keyword evidence="9" id="KW-1185">Reference proteome</keyword>
<evidence type="ECO:0000256" key="6">
    <source>
        <dbReference type="SAM" id="SignalP"/>
    </source>
</evidence>
<dbReference type="PROSITE" id="PS51762">
    <property type="entry name" value="GH16_2"/>
    <property type="match status" value="1"/>
</dbReference>
<dbReference type="Gene3D" id="2.60.120.200">
    <property type="match status" value="1"/>
</dbReference>
<dbReference type="PANTHER" id="PTHR10963">
    <property type="entry name" value="GLYCOSYL HYDROLASE-RELATED"/>
    <property type="match status" value="1"/>
</dbReference>
<dbReference type="InterPro" id="IPR013320">
    <property type="entry name" value="ConA-like_dom_sf"/>
</dbReference>
<evidence type="ECO:0000256" key="5">
    <source>
        <dbReference type="ARBA" id="ARBA00023295"/>
    </source>
</evidence>
<dbReference type="InterPro" id="IPR000757">
    <property type="entry name" value="Beta-glucanase-like"/>
</dbReference>
<dbReference type="Pfam" id="PF26113">
    <property type="entry name" value="GH16_XgeA"/>
    <property type="match status" value="1"/>
</dbReference>
<reference evidence="8 9" key="1">
    <citation type="journal article" date="2015" name="BMC Genomics">
        <title>Gene expression during zombie ant biting behavior reflects the complexity underlying fungal parasitic behavioral manipulation.</title>
        <authorList>
            <person name="de Bekker C."/>
            <person name="Ohm R.A."/>
            <person name="Loreto R.G."/>
            <person name="Sebastian A."/>
            <person name="Albert I."/>
            <person name="Merrow M."/>
            <person name="Brachmann A."/>
            <person name="Hughes D.P."/>
        </authorList>
    </citation>
    <scope>NUCLEOTIDE SEQUENCE [LARGE SCALE GENOMIC DNA]</scope>
    <source>
        <strain evidence="8 9">SC16a</strain>
    </source>
</reference>
<evidence type="ECO:0000313" key="8">
    <source>
        <dbReference type="EMBL" id="PFH58663.1"/>
    </source>
</evidence>
<comment type="caution">
    <text evidence="8">The sequence shown here is derived from an EMBL/GenBank/DDBJ whole genome shotgun (WGS) entry which is preliminary data.</text>
</comment>
<dbReference type="GO" id="GO:0052861">
    <property type="term" value="F:endo-1,3(4)-beta-glucanase activity"/>
    <property type="evidence" value="ECO:0007669"/>
    <property type="project" value="UniProtKB-EC"/>
</dbReference>
<proteinExistence type="inferred from homology"/>
<dbReference type="OrthoDB" id="192832at2759"/>
<keyword evidence="6" id="KW-0732">Signal</keyword>
<dbReference type="EC" id="3.2.1.6" evidence="3"/>
<accession>A0A2A9PCP9</accession>
<dbReference type="AlphaFoldDB" id="A0A2A9PCP9"/>
<comment type="catalytic activity">
    <reaction evidence="1">
        <text>Endohydrolysis of (1-&gt;3)- or (1-&gt;4)-linkages in beta-D-glucans when the glucose residue whose reducing group is involved in the linkage to be hydrolyzed is itself substituted at C-3.</text>
        <dbReference type="EC" id="3.2.1.6"/>
    </reaction>
</comment>
<sequence length="346" mass="36693">MRLSITVIGLAGALIASGKTQAQATAPRYSLCTAYDQSNFFQGFDFFTKPDPTRGYVEYVDQVTARQAGLIGNGVTNGTVMMGVDHHTVNPPNGRRSVRLTSKQSFTRGLFLADIVHMPSSTCGVWPAFWMFGPNWPSSGEIDIIEGVNTQSQVAITLHTAPGCSVTNTGSMETTLLKTADCGSGGSSGGCSQQTRGQANYGDGFNAGRGGVYATEWTSDHIAVWFFPRSAVPPDVTAGRPDPTSWGTPMARFAGCDIDSHFTDNQLVFDTTFCGDWAGNPAVWGSDETCAAKAATCQDYVAANPSAFRNAYWEIKSVMVYQLVAVTAAAATVERLAAVRAASAAV</sequence>
<dbReference type="PANTHER" id="PTHR10963:SF24">
    <property type="entry name" value="GLYCOSIDASE C21B10.07-RELATED"/>
    <property type="match status" value="1"/>
</dbReference>
<evidence type="ECO:0000256" key="2">
    <source>
        <dbReference type="ARBA" id="ARBA00006865"/>
    </source>
</evidence>
<dbReference type="InterPro" id="IPR050546">
    <property type="entry name" value="Glycosyl_Hydrlase_16"/>
</dbReference>
<reference evidence="8 9" key="2">
    <citation type="journal article" date="2017" name="Sci. Rep.">
        <title>Ant-infecting Ophiocordyceps genomes reveal a high diversity of potential behavioral manipulation genes and a possible major role for enterotoxins.</title>
        <authorList>
            <person name="de Bekker C."/>
            <person name="Ohm R.A."/>
            <person name="Evans H.C."/>
            <person name="Brachmann A."/>
            <person name="Hughes D.P."/>
        </authorList>
    </citation>
    <scope>NUCLEOTIDE SEQUENCE [LARGE SCALE GENOMIC DNA]</scope>
    <source>
        <strain evidence="8 9">SC16a</strain>
    </source>
</reference>
<feature type="signal peptide" evidence="6">
    <location>
        <begin position="1"/>
        <end position="22"/>
    </location>
</feature>
<keyword evidence="5" id="KW-0326">Glycosidase</keyword>
<evidence type="ECO:0000256" key="4">
    <source>
        <dbReference type="ARBA" id="ARBA00022801"/>
    </source>
</evidence>
<keyword evidence="4" id="KW-0378">Hydrolase</keyword>
<feature type="domain" description="GH16" evidence="7">
    <location>
        <begin position="19"/>
        <end position="286"/>
    </location>
</feature>
<gene>
    <name evidence="8" type="ORF">XA68_13409</name>
</gene>
<dbReference type="SUPFAM" id="SSF49899">
    <property type="entry name" value="Concanavalin A-like lectins/glucanases"/>
    <property type="match status" value="1"/>
</dbReference>
<evidence type="ECO:0000313" key="9">
    <source>
        <dbReference type="Proteomes" id="UP000037136"/>
    </source>
</evidence>